<dbReference type="AlphaFoldDB" id="A0A9W9YU91"/>
<keyword evidence="2" id="KW-0812">Transmembrane</keyword>
<protein>
    <submittedName>
        <fullName evidence="3">Uncharacterized protein</fullName>
    </submittedName>
</protein>
<dbReference type="EMBL" id="MU826905">
    <property type="protein sequence ID" value="KAJ7369571.1"/>
    <property type="molecule type" value="Genomic_DNA"/>
</dbReference>
<dbReference type="OrthoDB" id="10408136at2759"/>
<comment type="caution">
    <text evidence="3">The sequence shown here is derived from an EMBL/GenBank/DDBJ whole genome shotgun (WGS) entry which is preliminary data.</text>
</comment>
<evidence type="ECO:0000313" key="3">
    <source>
        <dbReference type="EMBL" id="KAJ7369571.1"/>
    </source>
</evidence>
<feature type="region of interest" description="Disordered" evidence="1">
    <location>
        <begin position="250"/>
        <end position="302"/>
    </location>
</feature>
<feature type="region of interest" description="Disordered" evidence="1">
    <location>
        <begin position="137"/>
        <end position="159"/>
    </location>
</feature>
<evidence type="ECO:0000256" key="1">
    <source>
        <dbReference type="SAM" id="MobiDB-lite"/>
    </source>
</evidence>
<sequence length="357" mass="40046">MTLIHRPIPSRGYREERKDVSDKGFKISFKHRNCCNNQSDGVFIIRRRNGSFDARACLNFSRAAFTSKEENFVDNSRAKPTAKQRETTNQSETVRRDLMTYCLVVTCLLLEVLAGVVLFGLWKIYWRAREVENTAIPAGGYHETGGSSAEYRGLEGRQGDDHRVGVPVDQTNYQELVQANQGDKYQCLVADATLKERECQRDERDYGEPKSEGTLKAADVKPSRIQPYYSTVVPAPARLFHSLRSLGQSTESRGCNTLSSSSNKHGPCNTSPFGQSTNEPLEGSEVTTEKAPGALTRNNYDDPIEIEDPIHYVTEGLETGTSSLDGNSVEEPFYYELEEPLPAPNQTERQCIMLLRN</sequence>
<keyword evidence="4" id="KW-1185">Reference proteome</keyword>
<reference evidence="3" key="1">
    <citation type="submission" date="2023-01" db="EMBL/GenBank/DDBJ databases">
        <title>Genome assembly of the deep-sea coral Lophelia pertusa.</title>
        <authorList>
            <person name="Herrera S."/>
            <person name="Cordes E."/>
        </authorList>
    </citation>
    <scope>NUCLEOTIDE SEQUENCE</scope>
    <source>
        <strain evidence="3">USNM1676648</strain>
        <tissue evidence="3">Polyp</tissue>
    </source>
</reference>
<feature type="compositionally biased region" description="Polar residues" evidence="1">
    <location>
        <begin position="250"/>
        <end position="279"/>
    </location>
</feature>
<organism evidence="3 4">
    <name type="scientific">Desmophyllum pertusum</name>
    <dbReference type="NCBI Taxonomy" id="174260"/>
    <lineage>
        <taxon>Eukaryota</taxon>
        <taxon>Metazoa</taxon>
        <taxon>Cnidaria</taxon>
        <taxon>Anthozoa</taxon>
        <taxon>Hexacorallia</taxon>
        <taxon>Scleractinia</taxon>
        <taxon>Caryophylliina</taxon>
        <taxon>Caryophylliidae</taxon>
        <taxon>Desmophyllum</taxon>
    </lineage>
</organism>
<evidence type="ECO:0000313" key="4">
    <source>
        <dbReference type="Proteomes" id="UP001163046"/>
    </source>
</evidence>
<proteinExistence type="predicted"/>
<evidence type="ECO:0000256" key="2">
    <source>
        <dbReference type="SAM" id="Phobius"/>
    </source>
</evidence>
<accession>A0A9W9YU91</accession>
<keyword evidence="2" id="KW-1133">Transmembrane helix</keyword>
<feature type="transmembrane region" description="Helical" evidence="2">
    <location>
        <begin position="98"/>
        <end position="122"/>
    </location>
</feature>
<name>A0A9W9YU91_9CNID</name>
<dbReference type="Proteomes" id="UP001163046">
    <property type="component" value="Unassembled WGS sequence"/>
</dbReference>
<keyword evidence="2" id="KW-0472">Membrane</keyword>
<gene>
    <name evidence="3" type="ORF">OS493_037912</name>
</gene>